<dbReference type="PIRSF" id="PIRSF028099">
    <property type="entry name" value="DUF1111"/>
    <property type="match status" value="1"/>
</dbReference>
<dbReference type="GO" id="GO:0004130">
    <property type="term" value="F:cytochrome-c peroxidase activity"/>
    <property type="evidence" value="ECO:0007669"/>
    <property type="project" value="TreeGrafter"/>
</dbReference>
<accession>A0A1H0NR63</accession>
<dbReference type="InterPro" id="IPR009056">
    <property type="entry name" value="Cyt_c-like_dom"/>
</dbReference>
<dbReference type="InterPro" id="IPR051395">
    <property type="entry name" value="Cytochrome_c_Peroxidase/MauG"/>
</dbReference>
<evidence type="ECO:0000259" key="5">
    <source>
        <dbReference type="PROSITE" id="PS51007"/>
    </source>
</evidence>
<dbReference type="EMBL" id="FNJL01000005">
    <property type="protein sequence ID" value="SDO95133.1"/>
    <property type="molecule type" value="Genomic_DNA"/>
</dbReference>
<protein>
    <submittedName>
        <fullName evidence="6">CxxC motif-containing protein, DUF1111 family</fullName>
    </submittedName>
</protein>
<dbReference type="InterPro" id="IPR010538">
    <property type="entry name" value="DHOR"/>
</dbReference>
<dbReference type="Gene3D" id="1.10.760.10">
    <property type="entry name" value="Cytochrome c-like domain"/>
    <property type="match status" value="1"/>
</dbReference>
<dbReference type="PANTHER" id="PTHR30600">
    <property type="entry name" value="CYTOCHROME C PEROXIDASE-RELATED"/>
    <property type="match status" value="1"/>
</dbReference>
<dbReference type="GO" id="GO:0020037">
    <property type="term" value="F:heme binding"/>
    <property type="evidence" value="ECO:0007669"/>
    <property type="project" value="InterPro"/>
</dbReference>
<dbReference type="Pfam" id="PF06537">
    <property type="entry name" value="DHOR"/>
    <property type="match status" value="1"/>
</dbReference>
<keyword evidence="7" id="KW-1185">Reference proteome</keyword>
<dbReference type="SUPFAM" id="SSF46626">
    <property type="entry name" value="Cytochrome c"/>
    <property type="match status" value="1"/>
</dbReference>
<dbReference type="PANTHER" id="PTHR30600:SF4">
    <property type="entry name" value="CYTOCHROME C DOMAIN-CONTAINING PROTEIN"/>
    <property type="match status" value="1"/>
</dbReference>
<dbReference type="Proteomes" id="UP000199317">
    <property type="component" value="Unassembled WGS sequence"/>
</dbReference>
<organism evidence="6 7">
    <name type="scientific">Paracidovorax cattleyae</name>
    <dbReference type="NCBI Taxonomy" id="80868"/>
    <lineage>
        <taxon>Bacteria</taxon>
        <taxon>Pseudomonadati</taxon>
        <taxon>Pseudomonadota</taxon>
        <taxon>Betaproteobacteria</taxon>
        <taxon>Burkholderiales</taxon>
        <taxon>Comamonadaceae</taxon>
        <taxon>Paracidovorax</taxon>
    </lineage>
</organism>
<proteinExistence type="predicted"/>
<dbReference type="PROSITE" id="PS51318">
    <property type="entry name" value="TAT"/>
    <property type="match status" value="1"/>
</dbReference>
<evidence type="ECO:0000313" key="7">
    <source>
        <dbReference type="Proteomes" id="UP000199317"/>
    </source>
</evidence>
<dbReference type="InterPro" id="IPR006311">
    <property type="entry name" value="TAT_signal"/>
</dbReference>
<evidence type="ECO:0000256" key="3">
    <source>
        <dbReference type="ARBA" id="ARBA00023004"/>
    </source>
</evidence>
<sequence length="500" mass="53300">MRDMTSSQADPGRRRALWPAVALAGTGMAAAGALLLANGAAAGDPPDPLGEKTGGDTTVYATGRNAFSFPAANLEDAERTRFVIGNSFFKRNWVEAGASTKARDGLGPHFIARSCGGCHVQDGRGEPPEIFNRLGETRDPIVSLLIRLSIPGTDPHGGPNPEPVYGDQLNTAAVQGVKPEGTVTLRYETVQGRFADGTPYTLLKPHYGVRDLGYGPLHAGTMLSPRIAPQVIGVGLLEAIDEADILANAADQAAAPGPVKGRPNYVWDAPSGRKMLGRFGWKANVATLAHQTGGAFVGDMGITSRHFPSEHCTTTQVDCGAAPSGRSAGARGQEGVEIDDKTFDDVVFYQATLAPPARRDVNDAAVLRGQALFAQAQCAACHRPSYVTKEGPFPRLTSKALSGQRIWPYTDLLLHDMGEGLADGRPDFLATGRQWRTPPLWGIGLIKDVNGHTRLLHDGRARGVLEAILWHGGEAEEAKQNVLKMDKAERDALVRFVESL</sequence>
<evidence type="ECO:0000313" key="6">
    <source>
        <dbReference type="EMBL" id="SDO95133.1"/>
    </source>
</evidence>
<dbReference type="InterPro" id="IPR036909">
    <property type="entry name" value="Cyt_c-like_dom_sf"/>
</dbReference>
<keyword evidence="3 4" id="KW-0408">Iron</keyword>
<reference evidence="7" key="1">
    <citation type="submission" date="2016-10" db="EMBL/GenBank/DDBJ databases">
        <authorList>
            <person name="Varghese N."/>
            <person name="Submissions S."/>
        </authorList>
    </citation>
    <scope>NUCLEOTIDE SEQUENCE [LARGE SCALE GENOMIC DNA]</scope>
    <source>
        <strain evidence="7">DSM 17101</strain>
    </source>
</reference>
<keyword evidence="1 4" id="KW-0349">Heme</keyword>
<evidence type="ECO:0000256" key="2">
    <source>
        <dbReference type="ARBA" id="ARBA00022723"/>
    </source>
</evidence>
<dbReference type="PROSITE" id="PS51007">
    <property type="entry name" value="CYTC"/>
    <property type="match status" value="1"/>
</dbReference>
<name>A0A1H0NR63_9BURK</name>
<dbReference type="AlphaFoldDB" id="A0A1H0NR63"/>
<evidence type="ECO:0000256" key="1">
    <source>
        <dbReference type="ARBA" id="ARBA00022617"/>
    </source>
</evidence>
<dbReference type="GO" id="GO:0009055">
    <property type="term" value="F:electron transfer activity"/>
    <property type="evidence" value="ECO:0007669"/>
    <property type="project" value="InterPro"/>
</dbReference>
<gene>
    <name evidence="6" type="ORF">SAMN04489708_105117</name>
</gene>
<dbReference type="GO" id="GO:0046872">
    <property type="term" value="F:metal ion binding"/>
    <property type="evidence" value="ECO:0007669"/>
    <property type="project" value="UniProtKB-KW"/>
</dbReference>
<feature type="domain" description="Cytochrome c" evidence="5">
    <location>
        <begin position="364"/>
        <end position="500"/>
    </location>
</feature>
<keyword evidence="2 4" id="KW-0479">Metal-binding</keyword>
<evidence type="ECO:0000256" key="4">
    <source>
        <dbReference type="PROSITE-ProRule" id="PRU00433"/>
    </source>
</evidence>